<evidence type="ECO:0000313" key="2">
    <source>
        <dbReference type="EMBL" id="CDH24759.1"/>
    </source>
</evidence>
<dbReference type="EMBL" id="CBSZ010000230">
    <property type="protein sequence ID" value="CDH24759.1"/>
    <property type="molecule type" value="Genomic_DNA"/>
</dbReference>
<dbReference type="Gene3D" id="3.10.400.10">
    <property type="entry name" value="Sulfate adenylyltransferase"/>
    <property type="match status" value="1"/>
</dbReference>
<proteinExistence type="predicted"/>
<dbReference type="PIRSF" id="PIRSF021320">
    <property type="entry name" value="DUF984"/>
    <property type="match status" value="1"/>
</dbReference>
<reference evidence="2" key="1">
    <citation type="submission" date="2013-07" db="EMBL/GenBank/DDBJ databases">
        <title>Sub-species coevolution in mutualistic symbiosis.</title>
        <authorList>
            <person name="Murfin K."/>
            <person name="Klassen J."/>
            <person name="Lee M."/>
            <person name="Forst S."/>
            <person name="Stock P."/>
            <person name="Goodrich-Blair H."/>
        </authorList>
    </citation>
    <scope>NUCLEOTIDE SEQUENCE [LARGE SCALE GENOMIC DNA]</scope>
    <source>
        <strain evidence="2">Kraussei Becker Underwood</strain>
    </source>
</reference>
<accession>A0A077PY40</accession>
<dbReference type="HOGENOM" id="CLU_102450_2_0_6"/>
<dbReference type="InterPro" id="IPR007374">
    <property type="entry name" value="ASCH_domain"/>
</dbReference>
<dbReference type="Proteomes" id="UP000028493">
    <property type="component" value="Unassembled WGS sequence"/>
</dbReference>
<dbReference type="SUPFAM" id="SSF88697">
    <property type="entry name" value="PUA domain-like"/>
    <property type="match status" value="1"/>
</dbReference>
<dbReference type="RefSeq" id="WP_038197034.1">
    <property type="nucleotide sequence ID" value="NZ_CAWLXS010000295.1"/>
</dbReference>
<dbReference type="SMART" id="SM01022">
    <property type="entry name" value="ASCH"/>
    <property type="match status" value="1"/>
</dbReference>
<dbReference type="Pfam" id="PF04266">
    <property type="entry name" value="ASCH"/>
    <property type="match status" value="1"/>
</dbReference>
<feature type="domain" description="ASCH" evidence="1">
    <location>
        <begin position="17"/>
        <end position="134"/>
    </location>
</feature>
<gene>
    <name evidence="2" type="ORF">XBKB1_3050003</name>
</gene>
<dbReference type="PANTHER" id="PTHR39203:SF1">
    <property type="entry name" value="CYTOPLASMIC PROTEIN"/>
    <property type="match status" value="1"/>
</dbReference>
<dbReference type="PANTHER" id="PTHR39203">
    <property type="entry name" value="CYTOPLASMIC PROTEIN-RELATED"/>
    <property type="match status" value="1"/>
</dbReference>
<evidence type="ECO:0000259" key="1">
    <source>
        <dbReference type="SMART" id="SM01022"/>
    </source>
</evidence>
<dbReference type="CDD" id="cd06553">
    <property type="entry name" value="ASCH_Ef3133_like"/>
    <property type="match status" value="1"/>
</dbReference>
<comment type="caution">
    <text evidence="2">The sequence shown here is derived from an EMBL/GenBank/DDBJ whole genome shotgun (WGS) entry which is preliminary data.</text>
</comment>
<organism evidence="2">
    <name type="scientific">Xenorhabdus bovienii str. kraussei Becker Underwood</name>
    <dbReference type="NCBI Taxonomy" id="1398204"/>
    <lineage>
        <taxon>Bacteria</taxon>
        <taxon>Pseudomonadati</taxon>
        <taxon>Pseudomonadota</taxon>
        <taxon>Gammaproteobacteria</taxon>
        <taxon>Enterobacterales</taxon>
        <taxon>Morganellaceae</taxon>
        <taxon>Xenorhabdus</taxon>
    </lineage>
</organism>
<name>A0A077PY40_XENBV</name>
<protein>
    <submittedName>
        <fullName evidence="2">ASCH domain protein</fullName>
    </submittedName>
</protein>
<dbReference type="InterPro" id="IPR009326">
    <property type="entry name" value="DUF984"/>
</dbReference>
<dbReference type="AlphaFoldDB" id="A0A077PY40"/>
<sequence length="136" mass="15638">MLPLKQLHQKYPSASSWSFGDSPELADELASLVVYGKKTATCSAMESCKRENSLPVIGAYNIIKDSNERPVCVVRTTVIRLVRFTDVTEEMARKEGEGDLSLSYWRKEHQNFFEREGTYSENMELVFEEFELIETE</sequence>
<dbReference type="InterPro" id="IPR015947">
    <property type="entry name" value="PUA-like_sf"/>
</dbReference>